<comment type="caution">
    <text evidence="3">The sequence shown here is derived from an EMBL/GenBank/DDBJ whole genome shotgun (WGS) entry which is preliminary data.</text>
</comment>
<name>A0A6G1FEX6_9ORYZ</name>
<keyword evidence="2" id="KW-0812">Transmembrane</keyword>
<feature type="region of interest" description="Disordered" evidence="1">
    <location>
        <begin position="1"/>
        <end position="29"/>
    </location>
</feature>
<keyword evidence="2" id="KW-0472">Membrane</keyword>
<dbReference type="EMBL" id="SPHZ02000001">
    <property type="protein sequence ID" value="KAF0935373.1"/>
    <property type="molecule type" value="Genomic_DNA"/>
</dbReference>
<dbReference type="Proteomes" id="UP000479710">
    <property type="component" value="Unassembled WGS sequence"/>
</dbReference>
<feature type="transmembrane region" description="Helical" evidence="2">
    <location>
        <begin position="40"/>
        <end position="59"/>
    </location>
</feature>
<gene>
    <name evidence="3" type="ORF">E2562_032459</name>
</gene>
<evidence type="ECO:0000256" key="2">
    <source>
        <dbReference type="SAM" id="Phobius"/>
    </source>
</evidence>
<accession>A0A6G1FEX6</accession>
<keyword evidence="2" id="KW-1133">Transmembrane helix</keyword>
<protein>
    <submittedName>
        <fullName evidence="3">Uncharacterized protein</fullName>
    </submittedName>
</protein>
<sequence length="90" mass="9382">MAKGSGRTPSATEERISRRRRGAVAAAPPGGVPTWKVGSLAWALLCLVADVVVVSALVIERFRLGKASMVVTAVMSSMPEDAVPGPMDMC</sequence>
<dbReference type="AlphaFoldDB" id="A0A6G1FEX6"/>
<reference evidence="3 4" key="1">
    <citation type="submission" date="2019-11" db="EMBL/GenBank/DDBJ databases">
        <title>Whole genome sequence of Oryza granulata.</title>
        <authorList>
            <person name="Li W."/>
        </authorList>
    </citation>
    <scope>NUCLEOTIDE SEQUENCE [LARGE SCALE GENOMIC DNA]</scope>
    <source>
        <strain evidence="4">cv. Menghai</strain>
        <tissue evidence="3">Leaf</tissue>
    </source>
</reference>
<keyword evidence="4" id="KW-1185">Reference proteome</keyword>
<organism evidence="3 4">
    <name type="scientific">Oryza meyeriana var. granulata</name>
    <dbReference type="NCBI Taxonomy" id="110450"/>
    <lineage>
        <taxon>Eukaryota</taxon>
        <taxon>Viridiplantae</taxon>
        <taxon>Streptophyta</taxon>
        <taxon>Embryophyta</taxon>
        <taxon>Tracheophyta</taxon>
        <taxon>Spermatophyta</taxon>
        <taxon>Magnoliopsida</taxon>
        <taxon>Liliopsida</taxon>
        <taxon>Poales</taxon>
        <taxon>Poaceae</taxon>
        <taxon>BOP clade</taxon>
        <taxon>Oryzoideae</taxon>
        <taxon>Oryzeae</taxon>
        <taxon>Oryzinae</taxon>
        <taxon>Oryza</taxon>
        <taxon>Oryza meyeriana</taxon>
    </lineage>
</organism>
<evidence type="ECO:0000313" key="3">
    <source>
        <dbReference type="EMBL" id="KAF0935373.1"/>
    </source>
</evidence>
<evidence type="ECO:0000256" key="1">
    <source>
        <dbReference type="SAM" id="MobiDB-lite"/>
    </source>
</evidence>
<proteinExistence type="predicted"/>
<evidence type="ECO:0000313" key="4">
    <source>
        <dbReference type="Proteomes" id="UP000479710"/>
    </source>
</evidence>